<reference evidence="1" key="1">
    <citation type="submission" date="2020-10" db="EMBL/GenBank/DDBJ databases">
        <authorList>
            <person name="Gilroy R."/>
        </authorList>
    </citation>
    <scope>NUCLEOTIDE SEQUENCE</scope>
    <source>
        <strain evidence="1">CHK158-818</strain>
    </source>
</reference>
<comment type="caution">
    <text evidence="1">The sequence shown here is derived from an EMBL/GenBank/DDBJ whole genome shotgun (WGS) entry which is preliminary data.</text>
</comment>
<dbReference type="EMBL" id="DVNA01000137">
    <property type="protein sequence ID" value="HIU55377.1"/>
    <property type="molecule type" value="Genomic_DNA"/>
</dbReference>
<evidence type="ECO:0000313" key="2">
    <source>
        <dbReference type="Proteomes" id="UP000824112"/>
    </source>
</evidence>
<sequence length="48" mass="5215">MRKDKAPKGWMLPKALSVVDNLNETAPMADIGCETGGECMVLVQNVPR</sequence>
<proteinExistence type="predicted"/>
<accession>A0A9D1M8E1</accession>
<reference evidence="1" key="2">
    <citation type="journal article" date="2021" name="PeerJ">
        <title>Extensive microbial diversity within the chicken gut microbiome revealed by metagenomics and culture.</title>
        <authorList>
            <person name="Gilroy R."/>
            <person name="Ravi A."/>
            <person name="Getino M."/>
            <person name="Pursley I."/>
            <person name="Horton D.L."/>
            <person name="Alikhan N.F."/>
            <person name="Baker D."/>
            <person name="Gharbi K."/>
            <person name="Hall N."/>
            <person name="Watson M."/>
            <person name="Adriaenssens E.M."/>
            <person name="Foster-Nyarko E."/>
            <person name="Jarju S."/>
            <person name="Secka A."/>
            <person name="Antonio M."/>
            <person name="Oren A."/>
            <person name="Chaudhuri R.R."/>
            <person name="La Ragione R."/>
            <person name="Hildebrand F."/>
            <person name="Pallen M.J."/>
        </authorList>
    </citation>
    <scope>NUCLEOTIDE SEQUENCE</scope>
    <source>
        <strain evidence="1">CHK158-818</strain>
    </source>
</reference>
<gene>
    <name evidence="1" type="ORF">IAB03_06180</name>
</gene>
<organism evidence="1 2">
    <name type="scientific">Candidatus Gallibacteroides avistercoris</name>
    <dbReference type="NCBI Taxonomy" id="2840833"/>
    <lineage>
        <taxon>Bacteria</taxon>
        <taxon>Pseudomonadati</taxon>
        <taxon>Bacteroidota</taxon>
        <taxon>Bacteroidia</taxon>
        <taxon>Bacteroidales</taxon>
        <taxon>Bacteroidaceae</taxon>
        <taxon>Bacteroidaceae incertae sedis</taxon>
        <taxon>Candidatus Gallibacteroides</taxon>
    </lineage>
</organism>
<evidence type="ECO:0000313" key="1">
    <source>
        <dbReference type="EMBL" id="HIU55377.1"/>
    </source>
</evidence>
<dbReference type="AlphaFoldDB" id="A0A9D1M8E1"/>
<protein>
    <submittedName>
        <fullName evidence="1">Uncharacterized protein</fullName>
    </submittedName>
</protein>
<dbReference type="Proteomes" id="UP000824112">
    <property type="component" value="Unassembled WGS sequence"/>
</dbReference>
<name>A0A9D1M8E1_9BACT</name>